<comment type="cofactor">
    <cofactor evidence="1 13 14">
        <name>Zn(2+)</name>
        <dbReference type="ChEBI" id="CHEBI:29105"/>
    </cofactor>
</comment>
<dbReference type="Proteomes" id="UP000248745">
    <property type="component" value="Unassembled WGS sequence"/>
</dbReference>
<dbReference type="InterPro" id="IPR006262">
    <property type="entry name" value="Cyt_deam_tetra"/>
</dbReference>
<evidence type="ECO:0000256" key="13">
    <source>
        <dbReference type="PIRSR" id="PIRSR606262-3"/>
    </source>
</evidence>
<evidence type="ECO:0000259" key="15">
    <source>
        <dbReference type="PROSITE" id="PS51747"/>
    </source>
</evidence>
<feature type="domain" description="CMP/dCMP-type deaminase" evidence="15">
    <location>
        <begin position="18"/>
        <end position="153"/>
    </location>
</feature>
<name>A0A2W2AI88_9BACT</name>
<feature type="active site" description="Proton donor" evidence="12">
    <location>
        <position position="72"/>
    </location>
</feature>
<dbReference type="OrthoDB" id="9795347at2"/>
<keyword evidence="17" id="KW-1185">Reference proteome</keyword>
<comment type="similarity">
    <text evidence="3 14">Belongs to the cytidine and deoxycytidylate deaminase family.</text>
</comment>
<dbReference type="InterPro" id="IPR016193">
    <property type="entry name" value="Cytidine_deaminase-like"/>
</dbReference>
<evidence type="ECO:0000256" key="12">
    <source>
        <dbReference type="PIRSR" id="PIRSR606262-1"/>
    </source>
</evidence>
<evidence type="ECO:0000313" key="16">
    <source>
        <dbReference type="EMBL" id="PZF74991.1"/>
    </source>
</evidence>
<dbReference type="EC" id="3.5.4.5" evidence="4 14"/>
<keyword evidence="6 13" id="KW-0479">Metal-binding</keyword>
<keyword evidence="8 13" id="KW-0862">Zinc</keyword>
<dbReference type="PROSITE" id="PS51747">
    <property type="entry name" value="CYT_DCMP_DEAMINASES_2"/>
    <property type="match status" value="1"/>
</dbReference>
<dbReference type="SUPFAM" id="SSF53927">
    <property type="entry name" value="Cytidine deaminase-like"/>
    <property type="match status" value="1"/>
</dbReference>
<dbReference type="NCBIfam" id="TIGR01354">
    <property type="entry name" value="cyt_deam_tetra"/>
    <property type="match status" value="1"/>
</dbReference>
<dbReference type="GO" id="GO:0055086">
    <property type="term" value="P:nucleobase-containing small molecule metabolic process"/>
    <property type="evidence" value="ECO:0007669"/>
    <property type="project" value="UniProtKB-ARBA"/>
</dbReference>
<evidence type="ECO:0000256" key="5">
    <source>
        <dbReference type="ARBA" id="ARBA00018266"/>
    </source>
</evidence>
<dbReference type="PANTHER" id="PTHR11644:SF2">
    <property type="entry name" value="CYTIDINE DEAMINASE"/>
    <property type="match status" value="1"/>
</dbReference>
<evidence type="ECO:0000256" key="11">
    <source>
        <dbReference type="ARBA" id="ARBA00049558"/>
    </source>
</evidence>
<feature type="binding site" evidence="13">
    <location>
        <position position="110"/>
    </location>
    <ligand>
        <name>Zn(2+)</name>
        <dbReference type="ChEBI" id="CHEBI:29105"/>
        <note>catalytic</note>
    </ligand>
</feature>
<dbReference type="InterPro" id="IPR050202">
    <property type="entry name" value="Cyt/Deoxycyt_deaminase"/>
</dbReference>
<accession>A0A2W2AI88</accession>
<evidence type="ECO:0000256" key="8">
    <source>
        <dbReference type="ARBA" id="ARBA00022833"/>
    </source>
</evidence>
<comment type="function">
    <text evidence="2 14">This enzyme scavenges exogenous and endogenous cytidine and 2'-deoxycytidine for UMP synthesis.</text>
</comment>
<dbReference type="GO" id="GO:0072527">
    <property type="term" value="P:pyrimidine-containing compound metabolic process"/>
    <property type="evidence" value="ECO:0007669"/>
    <property type="project" value="UniProtKB-ARBA"/>
</dbReference>
<evidence type="ECO:0000313" key="17">
    <source>
        <dbReference type="Proteomes" id="UP000248745"/>
    </source>
</evidence>
<dbReference type="PANTHER" id="PTHR11644">
    <property type="entry name" value="CYTIDINE DEAMINASE"/>
    <property type="match status" value="1"/>
</dbReference>
<protein>
    <recommendedName>
        <fullName evidence="5 14">Cytidine deaminase</fullName>
        <ecNumber evidence="4 14">3.5.4.5</ecNumber>
    </recommendedName>
    <alternativeName>
        <fullName evidence="9 14">Cytidine aminohydrolase</fullName>
    </alternativeName>
</protein>
<comment type="catalytic activity">
    <reaction evidence="10 14">
        <text>2'-deoxycytidine + H2O + H(+) = 2'-deoxyuridine + NH4(+)</text>
        <dbReference type="Rhea" id="RHEA:13433"/>
        <dbReference type="ChEBI" id="CHEBI:15377"/>
        <dbReference type="ChEBI" id="CHEBI:15378"/>
        <dbReference type="ChEBI" id="CHEBI:15698"/>
        <dbReference type="ChEBI" id="CHEBI:16450"/>
        <dbReference type="ChEBI" id="CHEBI:28938"/>
        <dbReference type="EC" id="3.5.4.5"/>
    </reaction>
</comment>
<evidence type="ECO:0000256" key="9">
    <source>
        <dbReference type="ARBA" id="ARBA00032005"/>
    </source>
</evidence>
<evidence type="ECO:0000256" key="1">
    <source>
        <dbReference type="ARBA" id="ARBA00001947"/>
    </source>
</evidence>
<dbReference type="Gene3D" id="3.40.140.10">
    <property type="entry name" value="Cytidine Deaminase, domain 2"/>
    <property type="match status" value="1"/>
</dbReference>
<proteinExistence type="inferred from homology"/>
<dbReference type="Pfam" id="PF00383">
    <property type="entry name" value="dCMP_cyt_deam_1"/>
    <property type="match status" value="1"/>
</dbReference>
<dbReference type="EMBL" id="QKTW01000001">
    <property type="protein sequence ID" value="PZF74991.1"/>
    <property type="molecule type" value="Genomic_DNA"/>
</dbReference>
<feature type="binding site" evidence="13">
    <location>
        <position position="70"/>
    </location>
    <ligand>
        <name>Zn(2+)</name>
        <dbReference type="ChEBI" id="CHEBI:29105"/>
        <note>catalytic</note>
    </ligand>
</feature>
<feature type="binding site" evidence="13">
    <location>
        <position position="107"/>
    </location>
    <ligand>
        <name>Zn(2+)</name>
        <dbReference type="ChEBI" id="CHEBI:29105"/>
        <note>catalytic</note>
    </ligand>
</feature>
<dbReference type="PROSITE" id="PS00903">
    <property type="entry name" value="CYT_DCMP_DEAMINASES_1"/>
    <property type="match status" value="1"/>
</dbReference>
<dbReference type="AlphaFoldDB" id="A0A2W2AI88"/>
<reference evidence="16 17" key="1">
    <citation type="submission" date="2018-06" db="EMBL/GenBank/DDBJ databases">
        <title>Mucibacter soli gen. nov., sp. nov., a new member of the family Chitinophagaceae producing mucin.</title>
        <authorList>
            <person name="Kim M.-K."/>
            <person name="Park S."/>
            <person name="Kim T.-S."/>
            <person name="Joung Y."/>
            <person name="Han J.-H."/>
            <person name="Kim S.B."/>
        </authorList>
    </citation>
    <scope>NUCLEOTIDE SEQUENCE [LARGE SCALE GENOMIC DNA]</scope>
    <source>
        <strain evidence="16 17">R1-15</strain>
    </source>
</reference>
<dbReference type="GO" id="GO:0004126">
    <property type="term" value="F:cytidine deaminase activity"/>
    <property type="evidence" value="ECO:0007669"/>
    <property type="project" value="UniProtKB-UniRule"/>
</dbReference>
<evidence type="ECO:0000256" key="14">
    <source>
        <dbReference type="RuleBase" id="RU364006"/>
    </source>
</evidence>
<dbReference type="GO" id="GO:0005829">
    <property type="term" value="C:cytosol"/>
    <property type="evidence" value="ECO:0007669"/>
    <property type="project" value="TreeGrafter"/>
</dbReference>
<organism evidence="16 17">
    <name type="scientific">Taibaiella soli</name>
    <dbReference type="NCBI Taxonomy" id="1649169"/>
    <lineage>
        <taxon>Bacteria</taxon>
        <taxon>Pseudomonadati</taxon>
        <taxon>Bacteroidota</taxon>
        <taxon>Chitinophagia</taxon>
        <taxon>Chitinophagales</taxon>
        <taxon>Chitinophagaceae</taxon>
        <taxon>Taibaiella</taxon>
    </lineage>
</organism>
<dbReference type="RefSeq" id="WP_110996839.1">
    <property type="nucleotide sequence ID" value="NZ_QKTW01000001.1"/>
</dbReference>
<dbReference type="CDD" id="cd01283">
    <property type="entry name" value="cytidine_deaminase"/>
    <property type="match status" value="1"/>
</dbReference>
<dbReference type="GO" id="GO:0008270">
    <property type="term" value="F:zinc ion binding"/>
    <property type="evidence" value="ECO:0007669"/>
    <property type="project" value="UniProtKB-UniRule"/>
</dbReference>
<evidence type="ECO:0000256" key="6">
    <source>
        <dbReference type="ARBA" id="ARBA00022723"/>
    </source>
</evidence>
<dbReference type="GO" id="GO:0042802">
    <property type="term" value="F:identical protein binding"/>
    <property type="evidence" value="ECO:0007669"/>
    <property type="project" value="UniProtKB-ARBA"/>
</dbReference>
<sequence length="160" mass="17769">MQEFNFPYQHTIVAKLPENMQQLIKAAEQAADKAYAPYSNFKVGAAVLLDDQTVMTGANQENASFPAGICAERAVLGNFDMNSGKKVLAIAVAYKAKTEDHRPLSPCGICRQTILEVQLHQKQTIAIYMCAPDGQVVMVEDARYLLPFYFSNEFLPAEDF</sequence>
<keyword evidence="7 14" id="KW-0378">Hydrolase</keyword>
<dbReference type="InterPro" id="IPR002125">
    <property type="entry name" value="CMP_dCMP_dom"/>
</dbReference>
<gene>
    <name evidence="16" type="primary">cdd</name>
    <name evidence="16" type="ORF">DN068_00100</name>
</gene>
<evidence type="ECO:0000256" key="4">
    <source>
        <dbReference type="ARBA" id="ARBA00012783"/>
    </source>
</evidence>
<comment type="catalytic activity">
    <reaction evidence="11 14">
        <text>cytidine + H2O + H(+) = uridine + NH4(+)</text>
        <dbReference type="Rhea" id="RHEA:16069"/>
        <dbReference type="ChEBI" id="CHEBI:15377"/>
        <dbReference type="ChEBI" id="CHEBI:15378"/>
        <dbReference type="ChEBI" id="CHEBI:16704"/>
        <dbReference type="ChEBI" id="CHEBI:17562"/>
        <dbReference type="ChEBI" id="CHEBI:28938"/>
        <dbReference type="EC" id="3.5.4.5"/>
    </reaction>
</comment>
<dbReference type="InterPro" id="IPR016192">
    <property type="entry name" value="APOBEC/CMP_deaminase_Zn-bd"/>
</dbReference>
<evidence type="ECO:0000256" key="3">
    <source>
        <dbReference type="ARBA" id="ARBA00006576"/>
    </source>
</evidence>
<evidence type="ECO:0000256" key="7">
    <source>
        <dbReference type="ARBA" id="ARBA00022801"/>
    </source>
</evidence>
<dbReference type="NCBIfam" id="NF004064">
    <property type="entry name" value="PRK05578.1"/>
    <property type="match status" value="1"/>
</dbReference>
<evidence type="ECO:0000256" key="10">
    <source>
        <dbReference type="ARBA" id="ARBA00049252"/>
    </source>
</evidence>
<comment type="caution">
    <text evidence="16">The sequence shown here is derived from an EMBL/GenBank/DDBJ whole genome shotgun (WGS) entry which is preliminary data.</text>
</comment>
<evidence type="ECO:0000256" key="2">
    <source>
        <dbReference type="ARBA" id="ARBA00003949"/>
    </source>
</evidence>